<evidence type="ECO:0000313" key="2">
    <source>
        <dbReference type="Proteomes" id="UP000789920"/>
    </source>
</evidence>
<dbReference type="Proteomes" id="UP000789920">
    <property type="component" value="Unassembled WGS sequence"/>
</dbReference>
<organism evidence="1 2">
    <name type="scientific">Racocetra persica</name>
    <dbReference type="NCBI Taxonomy" id="160502"/>
    <lineage>
        <taxon>Eukaryota</taxon>
        <taxon>Fungi</taxon>
        <taxon>Fungi incertae sedis</taxon>
        <taxon>Mucoromycota</taxon>
        <taxon>Glomeromycotina</taxon>
        <taxon>Glomeromycetes</taxon>
        <taxon>Diversisporales</taxon>
        <taxon>Gigasporaceae</taxon>
        <taxon>Racocetra</taxon>
    </lineage>
</organism>
<reference evidence="1" key="1">
    <citation type="submission" date="2021-06" db="EMBL/GenBank/DDBJ databases">
        <authorList>
            <person name="Kallberg Y."/>
            <person name="Tangrot J."/>
            <person name="Rosling A."/>
        </authorList>
    </citation>
    <scope>NUCLEOTIDE SEQUENCE</scope>
    <source>
        <strain evidence="1">MA461A</strain>
    </source>
</reference>
<sequence length="50" mass="5683">SKAVLNASRNKPNLNHWLESICPNFNALETMVKDIRKLENQTTLLAFGKI</sequence>
<gene>
    <name evidence="1" type="ORF">RPERSI_LOCUS18756</name>
</gene>
<name>A0ACA9RES7_9GLOM</name>
<protein>
    <submittedName>
        <fullName evidence="1">23024_t:CDS:1</fullName>
    </submittedName>
</protein>
<comment type="caution">
    <text evidence="1">The sequence shown here is derived from an EMBL/GenBank/DDBJ whole genome shotgun (WGS) entry which is preliminary data.</text>
</comment>
<accession>A0ACA9RES7</accession>
<dbReference type="EMBL" id="CAJVQC010050202">
    <property type="protein sequence ID" value="CAG8788690.1"/>
    <property type="molecule type" value="Genomic_DNA"/>
</dbReference>
<feature type="non-terminal residue" evidence="1">
    <location>
        <position position="1"/>
    </location>
</feature>
<keyword evidence="2" id="KW-1185">Reference proteome</keyword>
<proteinExistence type="predicted"/>
<evidence type="ECO:0000313" key="1">
    <source>
        <dbReference type="EMBL" id="CAG8788690.1"/>
    </source>
</evidence>